<feature type="compositionally biased region" description="Polar residues" evidence="3">
    <location>
        <begin position="310"/>
        <end position="326"/>
    </location>
</feature>
<dbReference type="PROSITE" id="PS50222">
    <property type="entry name" value="EF_HAND_2"/>
    <property type="match status" value="2"/>
</dbReference>
<dbReference type="EMBL" id="BEGY01000047">
    <property type="protein sequence ID" value="GAX79997.1"/>
    <property type="molecule type" value="Genomic_DNA"/>
</dbReference>
<reference evidence="5 6" key="1">
    <citation type="submission" date="2017-08" db="EMBL/GenBank/DDBJ databases">
        <title>Acidophilic green algal genome provides insights into adaptation to an acidic environment.</title>
        <authorList>
            <person name="Hirooka S."/>
            <person name="Hirose Y."/>
            <person name="Kanesaki Y."/>
            <person name="Higuchi S."/>
            <person name="Fujiwara T."/>
            <person name="Onuma R."/>
            <person name="Era A."/>
            <person name="Ohbayashi R."/>
            <person name="Uzuka A."/>
            <person name="Nozaki H."/>
            <person name="Yoshikawa H."/>
            <person name="Miyagishima S.Y."/>
        </authorList>
    </citation>
    <scope>NUCLEOTIDE SEQUENCE [LARGE SCALE GENOMIC DNA]</scope>
    <source>
        <strain evidence="5 6">NIES-2499</strain>
    </source>
</reference>
<dbReference type="Proteomes" id="UP000232323">
    <property type="component" value="Unassembled WGS sequence"/>
</dbReference>
<dbReference type="InterPro" id="IPR002048">
    <property type="entry name" value="EF_hand_dom"/>
</dbReference>
<dbReference type="InterPro" id="IPR011992">
    <property type="entry name" value="EF-hand-dom_pair"/>
</dbReference>
<dbReference type="Pfam" id="PF13499">
    <property type="entry name" value="EF-hand_7"/>
    <property type="match status" value="1"/>
</dbReference>
<feature type="domain" description="EF-hand" evidence="4">
    <location>
        <begin position="53"/>
        <end position="88"/>
    </location>
</feature>
<dbReference type="Gene3D" id="1.10.238.10">
    <property type="entry name" value="EF-hand"/>
    <property type="match status" value="1"/>
</dbReference>
<dbReference type="GO" id="GO:0005509">
    <property type="term" value="F:calcium ion binding"/>
    <property type="evidence" value="ECO:0007669"/>
    <property type="project" value="InterPro"/>
</dbReference>
<accession>A0A250XA99</accession>
<evidence type="ECO:0000256" key="1">
    <source>
        <dbReference type="ARBA" id="ARBA00022737"/>
    </source>
</evidence>
<dbReference type="CDD" id="cd00051">
    <property type="entry name" value="EFh"/>
    <property type="match status" value="1"/>
</dbReference>
<evidence type="ECO:0000313" key="6">
    <source>
        <dbReference type="Proteomes" id="UP000232323"/>
    </source>
</evidence>
<dbReference type="PROSITE" id="PS00018">
    <property type="entry name" value="EF_HAND_1"/>
    <property type="match status" value="1"/>
</dbReference>
<name>A0A250XA99_9CHLO</name>
<dbReference type="GO" id="GO:0043226">
    <property type="term" value="C:organelle"/>
    <property type="evidence" value="ECO:0007669"/>
    <property type="project" value="UniProtKB-ARBA"/>
</dbReference>
<dbReference type="FunFam" id="1.10.238.10:FF:000178">
    <property type="entry name" value="Calmodulin-2 A"/>
    <property type="match status" value="1"/>
</dbReference>
<feature type="domain" description="EF-hand" evidence="4">
    <location>
        <begin position="89"/>
        <end position="124"/>
    </location>
</feature>
<dbReference type="SMART" id="SM00054">
    <property type="entry name" value="EFh"/>
    <property type="match status" value="2"/>
</dbReference>
<dbReference type="STRING" id="1157962.A0A250XA99"/>
<evidence type="ECO:0000259" key="4">
    <source>
        <dbReference type="PROSITE" id="PS50222"/>
    </source>
</evidence>
<feature type="region of interest" description="Disordered" evidence="3">
    <location>
        <begin position="463"/>
        <end position="488"/>
    </location>
</feature>
<dbReference type="AlphaFoldDB" id="A0A250XA99"/>
<protein>
    <recommendedName>
        <fullName evidence="4">EF-hand domain-containing protein</fullName>
    </recommendedName>
</protein>
<dbReference type="SUPFAM" id="SSF47473">
    <property type="entry name" value="EF-hand"/>
    <property type="match status" value="1"/>
</dbReference>
<comment type="caution">
    <text evidence="5">The sequence shown here is derived from an EMBL/GenBank/DDBJ whole genome shotgun (WGS) entry which is preliminary data.</text>
</comment>
<evidence type="ECO:0000313" key="5">
    <source>
        <dbReference type="EMBL" id="GAX79997.1"/>
    </source>
</evidence>
<feature type="compositionally biased region" description="Basic residues" evidence="3">
    <location>
        <begin position="295"/>
        <end position="305"/>
    </location>
</feature>
<feature type="compositionally biased region" description="Polar residues" evidence="3">
    <location>
        <begin position="259"/>
        <end position="272"/>
    </location>
</feature>
<dbReference type="OrthoDB" id="550038at2759"/>
<gene>
    <name evidence="5" type="ORF">CEUSTIGMA_g7437.t1</name>
</gene>
<dbReference type="PANTHER" id="PTHR47500:SF3">
    <property type="entry name" value="EF-HAND DOMAIN-CONTAINING PROTEIN"/>
    <property type="match status" value="1"/>
</dbReference>
<evidence type="ECO:0000256" key="3">
    <source>
        <dbReference type="SAM" id="MobiDB-lite"/>
    </source>
</evidence>
<feature type="region of interest" description="Disordered" evidence="3">
    <location>
        <begin position="245"/>
        <end position="326"/>
    </location>
</feature>
<keyword evidence="6" id="KW-1185">Reference proteome</keyword>
<dbReference type="PANTHER" id="PTHR47500">
    <property type="entry name" value="EF-HAND CALCIUM-BINDING DOMAIN-CONTAINING PROTEIN"/>
    <property type="match status" value="1"/>
</dbReference>
<evidence type="ECO:0000256" key="2">
    <source>
        <dbReference type="ARBA" id="ARBA00022837"/>
    </source>
</evidence>
<keyword evidence="1" id="KW-0677">Repeat</keyword>
<dbReference type="InterPro" id="IPR018247">
    <property type="entry name" value="EF_Hand_1_Ca_BS"/>
</dbReference>
<proteinExistence type="predicted"/>
<dbReference type="InterPro" id="IPR043520">
    <property type="entry name" value="SPT21"/>
</dbReference>
<keyword evidence="2" id="KW-0106">Calcium</keyword>
<organism evidence="5 6">
    <name type="scientific">Chlamydomonas eustigma</name>
    <dbReference type="NCBI Taxonomy" id="1157962"/>
    <lineage>
        <taxon>Eukaryota</taxon>
        <taxon>Viridiplantae</taxon>
        <taxon>Chlorophyta</taxon>
        <taxon>core chlorophytes</taxon>
        <taxon>Chlorophyceae</taxon>
        <taxon>CS clade</taxon>
        <taxon>Chlamydomonadales</taxon>
        <taxon>Chlamydomonadaceae</taxon>
        <taxon>Chlamydomonas</taxon>
    </lineage>
</organism>
<sequence length="488" mass="53792">MTMKNASVAMDPVSTLSPNLKTYLREFAPTLYLDMSRWMKKHGKLVRPKLTDKQYEELQQVFKLMDDDGSGAIDIDELGAAFKLLGFQLTKNEILQLMDQVDEDGSGELDFSGFLEIMTTTVHEMTEKKKNSDQVPFALMATAYRRKKILGDVLENTQASLGGVVQTGIDDAQRQRDRDATRLQERAEAEARAALGVLANTHPASDLMRVSELSKLDPLLLAQMFGKEELHAVAQLLSLRQGSGLGSSWRPCGRAPRKSYSQPLLPTLGSHQEQPDIVDDQTSPKLQKLIERPHAPPRRGKSHLMHRTDNQSAPQSLSGHRNTTHASDSALLDELLGLSPPPQDTGLSLYSITSKKITSVLNPEVCAASVARSRSHSFPPVTEKMYTGPRLQGAEVHRIRLPLVTKPCVDSEDSVSITTAQQNTAVLTGKFLRSLENVQMGLRRPLANNDVMLPVKGKRLPPTVQSSLPTLPGYQVKSHDMQRSAAGL</sequence>